<evidence type="ECO:0000313" key="2">
    <source>
        <dbReference type="Proteomes" id="UP000054270"/>
    </source>
</evidence>
<dbReference type="EMBL" id="KN817759">
    <property type="protein sequence ID" value="KJA13290.1"/>
    <property type="molecule type" value="Genomic_DNA"/>
</dbReference>
<protein>
    <submittedName>
        <fullName evidence="1">Uncharacterized protein</fullName>
    </submittedName>
</protein>
<dbReference type="AlphaFoldDB" id="A0A0D2NXT8"/>
<dbReference type="Proteomes" id="UP000054270">
    <property type="component" value="Unassembled WGS sequence"/>
</dbReference>
<reference evidence="2" key="1">
    <citation type="submission" date="2014-04" db="EMBL/GenBank/DDBJ databases">
        <title>Evolutionary Origins and Diversification of the Mycorrhizal Mutualists.</title>
        <authorList>
            <consortium name="DOE Joint Genome Institute"/>
            <consortium name="Mycorrhizal Genomics Consortium"/>
            <person name="Kohler A."/>
            <person name="Kuo A."/>
            <person name="Nagy L.G."/>
            <person name="Floudas D."/>
            <person name="Copeland A."/>
            <person name="Barry K.W."/>
            <person name="Cichocki N."/>
            <person name="Veneault-Fourrey C."/>
            <person name="LaButti K."/>
            <person name="Lindquist E.A."/>
            <person name="Lipzen A."/>
            <person name="Lundell T."/>
            <person name="Morin E."/>
            <person name="Murat C."/>
            <person name="Riley R."/>
            <person name="Ohm R."/>
            <person name="Sun H."/>
            <person name="Tunlid A."/>
            <person name="Henrissat B."/>
            <person name="Grigoriev I.V."/>
            <person name="Hibbett D.S."/>
            <person name="Martin F."/>
        </authorList>
    </citation>
    <scope>NUCLEOTIDE SEQUENCE [LARGE SCALE GENOMIC DNA]</scope>
    <source>
        <strain evidence="2">FD-334 SS-4</strain>
    </source>
</reference>
<dbReference type="OMA" id="NGWANNI"/>
<dbReference type="Gene3D" id="3.60.130.30">
    <property type="match status" value="1"/>
</dbReference>
<proteinExistence type="predicted"/>
<sequence>MQTTPKQFQLLHSSYEDMFQWQSSELKDFLPNIYQDLANYVDQLPGNDTNPAYPFAGFVLNLNVSTRLHRDRHDKDICLIVFVSECTGGALILYELGLVLDLDNGNGITFQSSKIMHCNMHFEGLRASFVFYTDRASDAWMVGQKGKGSVPNNGWANNIYFRKS</sequence>
<keyword evidence="2" id="KW-1185">Reference proteome</keyword>
<gene>
    <name evidence="1" type="ORF">HYPSUDRAFT_174114</name>
</gene>
<organism evidence="1 2">
    <name type="scientific">Hypholoma sublateritium (strain FD-334 SS-4)</name>
    <dbReference type="NCBI Taxonomy" id="945553"/>
    <lineage>
        <taxon>Eukaryota</taxon>
        <taxon>Fungi</taxon>
        <taxon>Dikarya</taxon>
        <taxon>Basidiomycota</taxon>
        <taxon>Agaricomycotina</taxon>
        <taxon>Agaricomycetes</taxon>
        <taxon>Agaricomycetidae</taxon>
        <taxon>Agaricales</taxon>
        <taxon>Agaricineae</taxon>
        <taxon>Strophariaceae</taxon>
        <taxon>Hypholoma</taxon>
    </lineage>
</organism>
<name>A0A0D2NXT8_HYPSF</name>
<dbReference type="OrthoDB" id="2535938at2759"/>
<evidence type="ECO:0000313" key="1">
    <source>
        <dbReference type="EMBL" id="KJA13290.1"/>
    </source>
</evidence>
<accession>A0A0D2NXT8</accession>